<name>A0A9P3D0I7_9PEZI</name>
<feature type="region of interest" description="Disordered" evidence="1">
    <location>
        <begin position="199"/>
        <end position="223"/>
    </location>
</feature>
<keyword evidence="4" id="KW-1185">Reference proteome</keyword>
<dbReference type="Gene3D" id="3.30.710.10">
    <property type="entry name" value="Potassium Channel Kv1.1, Chain A"/>
    <property type="match status" value="1"/>
</dbReference>
<protein>
    <recommendedName>
        <fullName evidence="2">BTB domain-containing protein</fullName>
    </recommendedName>
</protein>
<evidence type="ECO:0000313" key="4">
    <source>
        <dbReference type="Proteomes" id="UP000825890"/>
    </source>
</evidence>
<dbReference type="Pfam" id="PF00651">
    <property type="entry name" value="BTB"/>
    <property type="match status" value="1"/>
</dbReference>
<feature type="compositionally biased region" description="Polar residues" evidence="1">
    <location>
        <begin position="213"/>
        <end position="223"/>
    </location>
</feature>
<dbReference type="AlphaFoldDB" id="A0A9P3D0I7"/>
<sequence>MCEEMQEARMNILSEMFDNDEWSDLKVQTATYTFNVNKSVVCLTCPFFKAACTGDWKEARAGIIELPESAETVEQLLQWCYGVFDTDYFTGSAEKLRYYELLVAADKYQLPSLKQEVEHWLDPLGPVSDYVEIALWLYQEERRQVVGAQRTREIMEDIAANMVEILNDDRWEKIQECPELAKDLMRFVAQESSRVNKRRRLIDPKHLRKPAQATDNAENASNG</sequence>
<dbReference type="PANTHER" id="PTHR24413">
    <property type="entry name" value="SPECKLE-TYPE POZ PROTEIN"/>
    <property type="match status" value="1"/>
</dbReference>
<proteinExistence type="predicted"/>
<dbReference type="Proteomes" id="UP000825890">
    <property type="component" value="Unassembled WGS sequence"/>
</dbReference>
<dbReference type="InterPro" id="IPR000210">
    <property type="entry name" value="BTB/POZ_dom"/>
</dbReference>
<evidence type="ECO:0000256" key="1">
    <source>
        <dbReference type="SAM" id="MobiDB-lite"/>
    </source>
</evidence>
<accession>A0A9P3D0I7</accession>
<gene>
    <name evidence="3" type="ORF">CKM354_001160700</name>
</gene>
<evidence type="ECO:0000313" key="3">
    <source>
        <dbReference type="EMBL" id="GIZ48553.1"/>
    </source>
</evidence>
<dbReference type="OrthoDB" id="3644790at2759"/>
<dbReference type="InterPro" id="IPR011333">
    <property type="entry name" value="SKP1/BTB/POZ_sf"/>
</dbReference>
<feature type="domain" description="BTB" evidence="2">
    <location>
        <begin position="23"/>
        <end position="81"/>
    </location>
</feature>
<dbReference type="SMART" id="SM00225">
    <property type="entry name" value="BTB"/>
    <property type="match status" value="1"/>
</dbReference>
<organism evidence="3 4">
    <name type="scientific">Cercospora kikuchii</name>
    <dbReference type="NCBI Taxonomy" id="84275"/>
    <lineage>
        <taxon>Eukaryota</taxon>
        <taxon>Fungi</taxon>
        <taxon>Dikarya</taxon>
        <taxon>Ascomycota</taxon>
        <taxon>Pezizomycotina</taxon>
        <taxon>Dothideomycetes</taxon>
        <taxon>Dothideomycetidae</taxon>
        <taxon>Mycosphaerellales</taxon>
        <taxon>Mycosphaerellaceae</taxon>
        <taxon>Cercospora</taxon>
    </lineage>
</organism>
<comment type="caution">
    <text evidence="3">The sequence shown here is derived from an EMBL/GenBank/DDBJ whole genome shotgun (WGS) entry which is preliminary data.</text>
</comment>
<evidence type="ECO:0000259" key="2">
    <source>
        <dbReference type="PROSITE" id="PS50097"/>
    </source>
</evidence>
<reference evidence="3 4" key="1">
    <citation type="submission" date="2021-01" db="EMBL/GenBank/DDBJ databases">
        <title>Cercospora kikuchii MAFF 305040 whole genome shotgun sequence.</title>
        <authorList>
            <person name="Kashiwa T."/>
            <person name="Suzuki T."/>
        </authorList>
    </citation>
    <scope>NUCLEOTIDE SEQUENCE [LARGE SCALE GENOMIC DNA]</scope>
    <source>
        <strain evidence="3 4">MAFF 305040</strain>
    </source>
</reference>
<dbReference type="SUPFAM" id="SSF54695">
    <property type="entry name" value="POZ domain"/>
    <property type="match status" value="1"/>
</dbReference>
<dbReference type="RefSeq" id="XP_044663040.1">
    <property type="nucleotide sequence ID" value="XM_044807105.1"/>
</dbReference>
<dbReference type="PROSITE" id="PS50097">
    <property type="entry name" value="BTB"/>
    <property type="match status" value="1"/>
</dbReference>
<dbReference type="GeneID" id="68297182"/>
<dbReference type="EMBL" id="BOLY01000008">
    <property type="protein sequence ID" value="GIZ48553.1"/>
    <property type="molecule type" value="Genomic_DNA"/>
</dbReference>
<dbReference type="CDD" id="cd18186">
    <property type="entry name" value="BTB_POZ_ZBTB_KLHL-like"/>
    <property type="match status" value="1"/>
</dbReference>